<keyword evidence="2" id="KW-1185">Reference proteome</keyword>
<proteinExistence type="predicted"/>
<sequence length="137" mass="15482">MSTTTTTTAADNGNQMIGNILSKTPFGQDQQLQQQQQQKITTAEQLATTCQIQFDTIYQCETKYGNNSPVCSSFLTAYKNCLSSELCPHDFKWKSIYCFDQLNNKSTQSDDCIAFSNSLDQCVKLSLQKIWNTPEQH</sequence>
<accession>A0A8J4PX14</accession>
<dbReference type="AlphaFoldDB" id="A0A8J4PX14"/>
<name>A0A8J4PX14_9MYCE</name>
<reference evidence="1" key="1">
    <citation type="submission" date="2020-01" db="EMBL/GenBank/DDBJ databases">
        <title>Development of genomics and gene disruption for Polysphondylium violaceum indicates a role for the polyketide synthase stlB in stalk morphogenesis.</title>
        <authorList>
            <person name="Narita B."/>
            <person name="Kawabe Y."/>
            <person name="Kin K."/>
            <person name="Saito T."/>
            <person name="Gibbs R."/>
            <person name="Kuspa A."/>
            <person name="Muzny D."/>
            <person name="Queller D."/>
            <person name="Richards S."/>
            <person name="Strassman J."/>
            <person name="Sucgang R."/>
            <person name="Worley K."/>
            <person name="Schaap P."/>
        </authorList>
    </citation>
    <scope>NUCLEOTIDE SEQUENCE</scope>
    <source>
        <strain evidence="1">QSvi11</strain>
    </source>
</reference>
<evidence type="ECO:0000313" key="1">
    <source>
        <dbReference type="EMBL" id="KAF2071096.1"/>
    </source>
</evidence>
<gene>
    <name evidence="1" type="ORF">CYY_007582</name>
</gene>
<comment type="caution">
    <text evidence="1">The sequence shown here is derived from an EMBL/GenBank/DDBJ whole genome shotgun (WGS) entry which is preliminary data.</text>
</comment>
<protein>
    <submittedName>
        <fullName evidence="1">Uncharacterized protein</fullName>
    </submittedName>
</protein>
<evidence type="ECO:0000313" key="2">
    <source>
        <dbReference type="Proteomes" id="UP000695562"/>
    </source>
</evidence>
<dbReference type="Proteomes" id="UP000695562">
    <property type="component" value="Unassembled WGS sequence"/>
</dbReference>
<organism evidence="1 2">
    <name type="scientific">Polysphondylium violaceum</name>
    <dbReference type="NCBI Taxonomy" id="133409"/>
    <lineage>
        <taxon>Eukaryota</taxon>
        <taxon>Amoebozoa</taxon>
        <taxon>Evosea</taxon>
        <taxon>Eumycetozoa</taxon>
        <taxon>Dictyostelia</taxon>
        <taxon>Dictyosteliales</taxon>
        <taxon>Dictyosteliaceae</taxon>
        <taxon>Polysphondylium</taxon>
    </lineage>
</organism>
<dbReference type="EMBL" id="AJWJ01000413">
    <property type="protein sequence ID" value="KAF2071096.1"/>
    <property type="molecule type" value="Genomic_DNA"/>
</dbReference>